<evidence type="ECO:0000259" key="6">
    <source>
        <dbReference type="PROSITE" id="PS51898"/>
    </source>
</evidence>
<evidence type="ECO:0000256" key="2">
    <source>
        <dbReference type="ARBA" id="ARBA00022908"/>
    </source>
</evidence>
<dbReference type="InterPro" id="IPR002104">
    <property type="entry name" value="Integrase_catalytic"/>
</dbReference>
<organism evidence="8 9">
    <name type="scientific">Actinacidiphila rubida</name>
    <dbReference type="NCBI Taxonomy" id="310780"/>
    <lineage>
        <taxon>Bacteria</taxon>
        <taxon>Bacillati</taxon>
        <taxon>Actinomycetota</taxon>
        <taxon>Actinomycetes</taxon>
        <taxon>Kitasatosporales</taxon>
        <taxon>Streptomycetaceae</taxon>
        <taxon>Actinacidiphila</taxon>
    </lineage>
</organism>
<dbReference type="STRING" id="310780.SAMN05216267_107221"/>
<keyword evidence="3 5" id="KW-0238">DNA-binding</keyword>
<gene>
    <name evidence="8" type="ORF">SAMN05216267_107221</name>
</gene>
<dbReference type="PANTHER" id="PTHR30629:SF6">
    <property type="entry name" value="PROPHAGE INTEGRASE INTA-RELATED"/>
    <property type="match status" value="1"/>
</dbReference>
<keyword evidence="4" id="KW-0233">DNA recombination</keyword>
<dbReference type="RefSeq" id="WP_218108386.1">
    <property type="nucleotide sequence ID" value="NZ_FODD01000072.1"/>
</dbReference>
<reference evidence="8 9" key="1">
    <citation type="submission" date="2016-10" db="EMBL/GenBank/DDBJ databases">
        <authorList>
            <person name="de Groot N.N."/>
        </authorList>
    </citation>
    <scope>NUCLEOTIDE SEQUENCE [LARGE SCALE GENOMIC DNA]</scope>
    <source>
        <strain evidence="8 9">CGMCC 4.2026</strain>
    </source>
</reference>
<protein>
    <submittedName>
        <fullName evidence="8">Site-specific recombinase XerC</fullName>
    </submittedName>
</protein>
<dbReference type="PROSITE" id="PS51898">
    <property type="entry name" value="TYR_RECOMBINASE"/>
    <property type="match status" value="1"/>
</dbReference>
<dbReference type="Gene3D" id="1.10.443.10">
    <property type="entry name" value="Intergrase catalytic core"/>
    <property type="match status" value="1"/>
</dbReference>
<feature type="domain" description="Core-binding (CB)" evidence="7">
    <location>
        <begin position="7"/>
        <end position="89"/>
    </location>
</feature>
<dbReference type="Pfam" id="PF14659">
    <property type="entry name" value="Phage_int_SAM_3"/>
    <property type="match status" value="1"/>
</dbReference>
<dbReference type="InterPro" id="IPR010998">
    <property type="entry name" value="Integrase_recombinase_N"/>
</dbReference>
<dbReference type="SUPFAM" id="SSF56349">
    <property type="entry name" value="DNA breaking-rejoining enzymes"/>
    <property type="match status" value="1"/>
</dbReference>
<evidence type="ECO:0000256" key="5">
    <source>
        <dbReference type="PROSITE-ProRule" id="PRU01248"/>
    </source>
</evidence>
<evidence type="ECO:0000256" key="3">
    <source>
        <dbReference type="ARBA" id="ARBA00023125"/>
    </source>
</evidence>
<dbReference type="PANTHER" id="PTHR30629">
    <property type="entry name" value="PROPHAGE INTEGRASE"/>
    <property type="match status" value="1"/>
</dbReference>
<name>A0A1H8UGH2_9ACTN</name>
<accession>A0A1H8UGH2</accession>
<dbReference type="InterPro" id="IPR004107">
    <property type="entry name" value="Integrase_SAM-like_N"/>
</dbReference>
<dbReference type="Proteomes" id="UP000181951">
    <property type="component" value="Unassembled WGS sequence"/>
</dbReference>
<keyword evidence="9" id="KW-1185">Reference proteome</keyword>
<dbReference type="EMBL" id="FODD01000072">
    <property type="protein sequence ID" value="SEP02281.1"/>
    <property type="molecule type" value="Genomic_DNA"/>
</dbReference>
<evidence type="ECO:0000259" key="7">
    <source>
        <dbReference type="PROSITE" id="PS51900"/>
    </source>
</evidence>
<dbReference type="InterPro" id="IPR050808">
    <property type="entry name" value="Phage_Integrase"/>
</dbReference>
<dbReference type="InterPro" id="IPR013762">
    <property type="entry name" value="Integrase-like_cat_sf"/>
</dbReference>
<evidence type="ECO:0000313" key="8">
    <source>
        <dbReference type="EMBL" id="SEP02281.1"/>
    </source>
</evidence>
<sequence length="336" mass="37669">MYREPDLTVRAYLLQWLAARERRLQPTTMASYRDNVHRDLIPAFGALRLGDLRPRHVEAWVAGQLNARRGTVIVYRAAATLRRALNSAVRARRLPYNSAQYCVPTRPRATERVCWDPQQAAAFLHHNATYYADQLSDLFEVMIGTGMRRGEILGLHWSDVHLVEHTLFVRWSLSAVNNNELHLGPPKTRASRNWIALSPRVAAAFRRQAAIHRRLQPASTPLGGLVFAGSDGAPLRPQWVLDQLRRRSTELALPRIGLHDLRHTAATIMISSGVPVAIVSKTLRHSTLATTVNLYGHLLRYAAHDATSALAAALDQADHERTQNPKHPTRALRPAA</sequence>
<dbReference type="CDD" id="cd01189">
    <property type="entry name" value="INT_ICEBs1_C_like"/>
    <property type="match status" value="1"/>
</dbReference>
<dbReference type="InterPro" id="IPR011010">
    <property type="entry name" value="DNA_brk_join_enz"/>
</dbReference>
<dbReference type="PROSITE" id="PS51900">
    <property type="entry name" value="CB"/>
    <property type="match status" value="1"/>
</dbReference>
<dbReference type="GO" id="GO:0003677">
    <property type="term" value="F:DNA binding"/>
    <property type="evidence" value="ECO:0007669"/>
    <property type="project" value="UniProtKB-UniRule"/>
</dbReference>
<dbReference type="Pfam" id="PF00589">
    <property type="entry name" value="Phage_integrase"/>
    <property type="match status" value="1"/>
</dbReference>
<proteinExistence type="inferred from homology"/>
<dbReference type="AlphaFoldDB" id="A0A1H8UGH2"/>
<evidence type="ECO:0000256" key="1">
    <source>
        <dbReference type="ARBA" id="ARBA00008857"/>
    </source>
</evidence>
<dbReference type="InterPro" id="IPR044068">
    <property type="entry name" value="CB"/>
</dbReference>
<evidence type="ECO:0000313" key="9">
    <source>
        <dbReference type="Proteomes" id="UP000181951"/>
    </source>
</evidence>
<dbReference type="Gene3D" id="1.10.150.130">
    <property type="match status" value="1"/>
</dbReference>
<feature type="domain" description="Tyr recombinase" evidence="6">
    <location>
        <begin position="110"/>
        <end position="310"/>
    </location>
</feature>
<keyword evidence="2" id="KW-0229">DNA integration</keyword>
<dbReference type="GO" id="GO:0015074">
    <property type="term" value="P:DNA integration"/>
    <property type="evidence" value="ECO:0007669"/>
    <property type="project" value="UniProtKB-KW"/>
</dbReference>
<comment type="similarity">
    <text evidence="1">Belongs to the 'phage' integrase family.</text>
</comment>
<dbReference type="GO" id="GO:0006310">
    <property type="term" value="P:DNA recombination"/>
    <property type="evidence" value="ECO:0007669"/>
    <property type="project" value="UniProtKB-KW"/>
</dbReference>
<evidence type="ECO:0000256" key="4">
    <source>
        <dbReference type="ARBA" id="ARBA00023172"/>
    </source>
</evidence>